<feature type="chain" id="PRO_5019421822" description="SnoaL-like domain-containing protein" evidence="1">
    <location>
        <begin position="27"/>
        <end position="165"/>
    </location>
</feature>
<evidence type="ECO:0000313" key="4">
    <source>
        <dbReference type="Proteomes" id="UP000283469"/>
    </source>
</evidence>
<keyword evidence="1" id="KW-0732">Signal</keyword>
<dbReference type="InterPro" id="IPR037401">
    <property type="entry name" value="SnoaL-like"/>
</dbReference>
<gene>
    <name evidence="3" type="ORF">D0Z70_17750</name>
</gene>
<accession>A0A418YPA1</accession>
<name>A0A418YPA1_9SPHN</name>
<dbReference type="InterPro" id="IPR032710">
    <property type="entry name" value="NTF2-like_dom_sf"/>
</dbReference>
<reference evidence="3 4" key="1">
    <citation type="submission" date="2018-08" db="EMBL/GenBank/DDBJ databases">
        <title>Sphingobium sp. EO9.</title>
        <authorList>
            <person name="Park Y."/>
            <person name="Kim K.H."/>
            <person name="Jeon C.O."/>
        </authorList>
    </citation>
    <scope>NUCLEOTIDE SEQUENCE [LARGE SCALE GENOMIC DNA]</scope>
    <source>
        <strain evidence="3 4">EO9</strain>
    </source>
</reference>
<dbReference type="Proteomes" id="UP000283469">
    <property type="component" value="Unassembled WGS sequence"/>
</dbReference>
<comment type="caution">
    <text evidence="3">The sequence shown here is derived from an EMBL/GenBank/DDBJ whole genome shotgun (WGS) entry which is preliminary data.</text>
</comment>
<protein>
    <recommendedName>
        <fullName evidence="2">SnoaL-like domain-containing protein</fullName>
    </recommendedName>
</protein>
<dbReference type="Pfam" id="PF12680">
    <property type="entry name" value="SnoaL_2"/>
    <property type="match status" value="1"/>
</dbReference>
<dbReference type="Gene3D" id="3.10.450.50">
    <property type="match status" value="1"/>
</dbReference>
<feature type="signal peptide" evidence="1">
    <location>
        <begin position="1"/>
        <end position="26"/>
    </location>
</feature>
<evidence type="ECO:0000256" key="1">
    <source>
        <dbReference type="SAM" id="SignalP"/>
    </source>
</evidence>
<organism evidence="3 4">
    <name type="scientific">Sphingobium terrigena</name>
    <dbReference type="NCBI Taxonomy" id="2304063"/>
    <lineage>
        <taxon>Bacteria</taxon>
        <taxon>Pseudomonadati</taxon>
        <taxon>Pseudomonadota</taxon>
        <taxon>Alphaproteobacteria</taxon>
        <taxon>Sphingomonadales</taxon>
        <taxon>Sphingomonadaceae</taxon>
        <taxon>Sphingobium</taxon>
    </lineage>
</organism>
<feature type="domain" description="SnoaL-like" evidence="2">
    <location>
        <begin position="44"/>
        <end position="142"/>
    </location>
</feature>
<keyword evidence="4" id="KW-1185">Reference proteome</keyword>
<dbReference type="OrthoDB" id="9812295at2"/>
<dbReference type="EMBL" id="QVRA01000019">
    <property type="protein sequence ID" value="RJG53069.1"/>
    <property type="molecule type" value="Genomic_DNA"/>
</dbReference>
<proteinExistence type="predicted"/>
<sequence>MWRCVMKSIRAAFLPLLLAVASTAHAAENPDEAKILKIEQDMAAAQTAAEFLKDFAPDAVMDAFFPGQARGSKAVATAATTLFAGTKDLRATILKMSISTDHDIAYAFSTQRVVFTNIAMNKVQDWVFRQVDCYRKVNGKWLVVYHNLSVPFDPTTGKAVFDAPV</sequence>
<evidence type="ECO:0000313" key="3">
    <source>
        <dbReference type="EMBL" id="RJG53069.1"/>
    </source>
</evidence>
<dbReference type="AlphaFoldDB" id="A0A418YPA1"/>
<evidence type="ECO:0000259" key="2">
    <source>
        <dbReference type="Pfam" id="PF12680"/>
    </source>
</evidence>
<dbReference type="SUPFAM" id="SSF54427">
    <property type="entry name" value="NTF2-like"/>
    <property type="match status" value="1"/>
</dbReference>